<reference evidence="1 2" key="3">
    <citation type="journal article" date="2020" name="Int. J. Syst. Evol. Microbiol.">
        <title>Corynebacterium silvaticum sp. nov., a unique group of NTTB corynebacteria in wild boar and roe deer.</title>
        <authorList>
            <person name="Dangel A."/>
            <person name="Berger A."/>
            <person name="Rau J."/>
            <person name="Eisenberg T."/>
            <person name="Kampfer P."/>
            <person name="Margos G."/>
            <person name="Contzen M."/>
            <person name="Busse H.J."/>
            <person name="Konrad R."/>
            <person name="Peters M."/>
            <person name="Sting R."/>
            <person name="Sing A."/>
        </authorList>
    </citation>
    <scope>NUCLEOTIDE SEQUENCE [LARGE SCALE GENOMIC DNA]</scope>
    <source>
        <strain evidence="1 2">PO100/5</strain>
    </source>
</reference>
<keyword evidence="2" id="KW-1185">Reference proteome</keyword>
<gene>
    <name evidence="1" type="ORF">CBE74_13010</name>
</gene>
<name>A0ACD4PYE8_9CORY</name>
<reference evidence="1 2" key="4">
    <citation type="journal article" date="2020" name="PLoS ONE">
        <title>Taxonomic classification of strain PO100/5 shows a broader geographic distribution and genetic markers of the recently described Corynebacterium silvaticum.</title>
        <authorList>
            <person name="Viana M.V.C."/>
            <person name="Profeta R."/>
            <person name="da Silva A.L."/>
            <person name="Hurtado R."/>
            <person name="Cerqueira J.C."/>
            <person name="Ribeiro B.F.S."/>
            <person name="Almeida M.O."/>
            <person name="Morais-Rodrigues F."/>
            <person name="Soares S.C."/>
            <person name="Oliveira M."/>
            <person name="Tavares L."/>
            <person name="Figueiredo H."/>
            <person name="Wattam A.R."/>
            <person name="Barh D."/>
            <person name="Ghosh P."/>
            <person name="Silva A."/>
            <person name="Azevedo V."/>
        </authorList>
    </citation>
    <scope>NUCLEOTIDE SEQUENCE [LARGE SCALE GENOMIC DNA]</scope>
    <source>
        <strain evidence="1 2">PO100/5</strain>
    </source>
</reference>
<dbReference type="EMBL" id="CP021417">
    <property type="protein sequence ID" value="WCV10623.1"/>
    <property type="molecule type" value="Genomic_DNA"/>
</dbReference>
<dbReference type="Proteomes" id="UP000195652">
    <property type="component" value="Chromosome"/>
</dbReference>
<evidence type="ECO:0000313" key="2">
    <source>
        <dbReference type="Proteomes" id="UP000195652"/>
    </source>
</evidence>
<proteinExistence type="predicted"/>
<protein>
    <submittedName>
        <fullName evidence="1">LPXTG cell wall anchor domain-containing protein</fullName>
    </submittedName>
</protein>
<reference evidence="1 2" key="1">
    <citation type="journal article" date="2014" name="BMC Vet. Res.">
        <title>First report of Corynebacterium pseudotuberculosis from caseous lymphadenitis lesions in Black Alentejano pig (Sus scrofa domesticus).</title>
        <authorList>
            <person name="Oliveira M."/>
            <person name="Barroco C."/>
            <person name="Mottola C."/>
            <person name="Santos R."/>
            <person name="Lemsaddek A."/>
            <person name="Tavares L."/>
            <person name="Semedo-Lemsaddek T."/>
        </authorList>
    </citation>
    <scope>NUCLEOTIDE SEQUENCE [LARGE SCALE GENOMIC DNA]</scope>
    <source>
        <strain evidence="1 2">PO100/5</strain>
    </source>
</reference>
<reference evidence="1 2" key="2">
    <citation type="journal article" date="2020" name="Antonie Van Leeuwenhoek">
        <title>Phylogenomic characterisation of a novel corynebacterial species pathogenic to animals.</title>
        <authorList>
            <person name="Moller J."/>
            <person name="Musella L."/>
            <person name="Melnikov V."/>
            <person name="Geissdorfer W."/>
            <person name="Burkovski A."/>
            <person name="Sangal V."/>
        </authorList>
    </citation>
    <scope>NUCLEOTIDE SEQUENCE [LARGE SCALE GENOMIC DNA]</scope>
    <source>
        <strain evidence="1 2">PO100/5</strain>
    </source>
</reference>
<accession>A0ACD4PYE8</accession>
<evidence type="ECO:0000313" key="1">
    <source>
        <dbReference type="EMBL" id="WCV10623.1"/>
    </source>
</evidence>
<organism evidence="1 2">
    <name type="scientific">Corynebacterium silvaticum</name>
    <dbReference type="NCBI Taxonomy" id="2320431"/>
    <lineage>
        <taxon>Bacteria</taxon>
        <taxon>Bacillati</taxon>
        <taxon>Actinomycetota</taxon>
        <taxon>Actinomycetes</taxon>
        <taxon>Mycobacteriales</taxon>
        <taxon>Corynebacteriaceae</taxon>
        <taxon>Corynebacterium</taxon>
    </lineage>
</organism>
<sequence length="103" mass="10753">MLWSIPPSTYCIVETKAPKGKELLSKAIPFQLKAESGATPENREYKLASVKVGDVDGEVVNIDDTTPQLPLTGGAGVGILAAIGAAIVAAGAWFARRNSSQNN</sequence>